<feature type="region of interest" description="Disordered" evidence="1">
    <location>
        <begin position="353"/>
        <end position="374"/>
    </location>
</feature>
<evidence type="ECO:0000313" key="3">
    <source>
        <dbReference type="Proteomes" id="UP000069935"/>
    </source>
</evidence>
<evidence type="ECO:0008006" key="4">
    <source>
        <dbReference type="Google" id="ProtNLM"/>
    </source>
</evidence>
<dbReference type="Proteomes" id="UP000069935">
    <property type="component" value="Chromosome 8"/>
</dbReference>
<proteinExistence type="predicted"/>
<evidence type="ECO:0000256" key="1">
    <source>
        <dbReference type="SAM" id="MobiDB-lite"/>
    </source>
</evidence>
<reference evidence="2 3" key="2">
    <citation type="journal article" date="2016" name="Genome Announc.">
        <title>Complete Genome Sequence of a Strain of Azospirillum thiophilum Isolated from a Sulfide Spring.</title>
        <authorList>
            <person name="Fomenkov A."/>
            <person name="Vincze T."/>
            <person name="Grabovich M."/>
            <person name="Anton B.P."/>
            <person name="Dubinina G."/>
            <person name="Orlova M."/>
            <person name="Belousova E."/>
            <person name="Roberts R.J."/>
        </authorList>
    </citation>
    <scope>NUCLEOTIDE SEQUENCE [LARGE SCALE GENOMIC DNA]</scope>
    <source>
        <strain evidence="2 3">BV-S</strain>
    </source>
</reference>
<gene>
    <name evidence="2" type="ORF">AL072_32925</name>
</gene>
<keyword evidence="3" id="KW-1185">Reference proteome</keyword>
<dbReference type="KEGG" id="ati:AL072_32925"/>
<evidence type="ECO:0000313" key="2">
    <source>
        <dbReference type="EMBL" id="ALG75767.1"/>
    </source>
</evidence>
<sequence length="402" mass="45325">MQLALWSHEPEQQDGDARQTNAVGLYDLAPRFVFASGERGGEERRDNAHVESVTRSFAYNGEPYVITLDPARVTRRVRTDAEYKTVRIEALPGEREQVVEEVIRRLATERTRLMLVDGDNRRNAKVQMRFSFYEIQKELARVRRTLSITEIKEALLILSKTFLTIEQPADHPGGSATLLQSTAFPVVAMRGGKGVSVRLDDDGEVGGNTETYLEFNPLVAKAIMSLKFQSISYEMLMKIRNPVSWWLYKSLSLHYHNSGDVEPMAIRAGDIITNSGMNRSKRHRDTLRAIKVAVEVLVTQGVLAGYEKESERGAGPEIVDVTYALRPSEQFLEQIRRGKALAEQNARTLRQLAQPEDLDDQGRPRGPIPIDRVSESALRRDRRSLLKRVDMEVPVIDAAAQG</sequence>
<dbReference type="AlphaFoldDB" id="A0AAC8W611"/>
<organism evidence="2 3">
    <name type="scientific">Azospirillum thiophilum</name>
    <dbReference type="NCBI Taxonomy" id="528244"/>
    <lineage>
        <taxon>Bacteria</taxon>
        <taxon>Pseudomonadati</taxon>
        <taxon>Pseudomonadota</taxon>
        <taxon>Alphaproteobacteria</taxon>
        <taxon>Rhodospirillales</taxon>
        <taxon>Azospirillaceae</taxon>
        <taxon>Azospirillum</taxon>
    </lineage>
</organism>
<name>A0AAC8W611_9PROT</name>
<reference evidence="3" key="1">
    <citation type="submission" date="2015-08" db="EMBL/GenBank/DDBJ databases">
        <title>Complete Genome Sequence of Azospirillum thiophilum BV-S.</title>
        <authorList>
            <person name="Fomenkov A."/>
            <person name="Vincze T."/>
            <person name="Grabovich M."/>
            <person name="Dubinina G."/>
            <person name="Orlova M."/>
            <person name="Belousova E."/>
            <person name="Roberts R.J."/>
        </authorList>
    </citation>
    <scope>NUCLEOTIDE SEQUENCE [LARGE SCALE GENOMIC DNA]</scope>
    <source>
        <strain evidence="3">BV-S</strain>
    </source>
</reference>
<dbReference type="EMBL" id="CP012408">
    <property type="protein sequence ID" value="ALG75767.1"/>
    <property type="molecule type" value="Genomic_DNA"/>
</dbReference>
<accession>A0AAC8W611</accession>
<protein>
    <recommendedName>
        <fullName evidence="4">Plasmid replication protein</fullName>
    </recommendedName>
</protein>